<protein>
    <submittedName>
        <fullName evidence="1">Uncharacterized protein</fullName>
    </submittedName>
</protein>
<organism evidence="1 2">
    <name type="scientific">Microdochium trichocladiopsis</name>
    <dbReference type="NCBI Taxonomy" id="1682393"/>
    <lineage>
        <taxon>Eukaryota</taxon>
        <taxon>Fungi</taxon>
        <taxon>Dikarya</taxon>
        <taxon>Ascomycota</taxon>
        <taxon>Pezizomycotina</taxon>
        <taxon>Sordariomycetes</taxon>
        <taxon>Xylariomycetidae</taxon>
        <taxon>Xylariales</taxon>
        <taxon>Microdochiaceae</taxon>
        <taxon>Microdochium</taxon>
    </lineage>
</organism>
<reference evidence="1" key="1">
    <citation type="journal article" date="2021" name="Nat. Commun.">
        <title>Genetic determinants of endophytism in the Arabidopsis root mycobiome.</title>
        <authorList>
            <person name="Mesny F."/>
            <person name="Miyauchi S."/>
            <person name="Thiergart T."/>
            <person name="Pickel B."/>
            <person name="Atanasova L."/>
            <person name="Karlsson M."/>
            <person name="Huettel B."/>
            <person name="Barry K.W."/>
            <person name="Haridas S."/>
            <person name="Chen C."/>
            <person name="Bauer D."/>
            <person name="Andreopoulos W."/>
            <person name="Pangilinan J."/>
            <person name="LaButti K."/>
            <person name="Riley R."/>
            <person name="Lipzen A."/>
            <person name="Clum A."/>
            <person name="Drula E."/>
            <person name="Henrissat B."/>
            <person name="Kohler A."/>
            <person name="Grigoriev I.V."/>
            <person name="Martin F.M."/>
            <person name="Hacquard S."/>
        </authorList>
    </citation>
    <scope>NUCLEOTIDE SEQUENCE</scope>
    <source>
        <strain evidence="1">MPI-CAGE-CH-0230</strain>
    </source>
</reference>
<dbReference type="EMBL" id="JAGTJQ010000006">
    <property type="protein sequence ID" value="KAH7029737.1"/>
    <property type="molecule type" value="Genomic_DNA"/>
</dbReference>
<sequence>YVEQGRSPVSLEQTNVAIRLLRDELNSSHGIVSATTMCASLLVCNLQLFEGSPWTGYLELMINLYRLEDDLAYLQPDPEYDLALRHQLEVLAMMDISFLVLSRASASVGMCSRFCKLKESWAGGWLAGLKPVLGLPQSLVDILARTSEGTESCLEQDLWYWPGEVGHLLQYQHWDAARCAAILRLLRCHPCLPTDSTIPSSELLLYRLLNCLRVLQNAVGRPEYDAVLSMRAAIMAISEASLMVTLLRKHKEWAQSLHRIRQHLLGSGSGPTRITELLFELLDEAWDTGQDEFDLDARARARGIEIAIF</sequence>
<dbReference type="GeneID" id="70191499"/>
<evidence type="ECO:0000313" key="2">
    <source>
        <dbReference type="Proteomes" id="UP000756346"/>
    </source>
</evidence>
<dbReference type="OrthoDB" id="3251668at2759"/>
<gene>
    <name evidence="1" type="ORF">B0I36DRAFT_411952</name>
</gene>
<dbReference type="AlphaFoldDB" id="A0A9P8Y7Y2"/>
<name>A0A9P8Y7Y2_9PEZI</name>
<dbReference type="Proteomes" id="UP000756346">
    <property type="component" value="Unassembled WGS sequence"/>
</dbReference>
<comment type="caution">
    <text evidence="1">The sequence shown here is derived from an EMBL/GenBank/DDBJ whole genome shotgun (WGS) entry which is preliminary data.</text>
</comment>
<accession>A0A9P8Y7Y2</accession>
<evidence type="ECO:0000313" key="1">
    <source>
        <dbReference type="EMBL" id="KAH7029737.1"/>
    </source>
</evidence>
<dbReference type="RefSeq" id="XP_046012025.1">
    <property type="nucleotide sequence ID" value="XM_046161953.1"/>
</dbReference>
<keyword evidence="2" id="KW-1185">Reference proteome</keyword>
<feature type="non-terminal residue" evidence="1">
    <location>
        <position position="1"/>
    </location>
</feature>
<proteinExistence type="predicted"/>